<evidence type="ECO:0008006" key="6">
    <source>
        <dbReference type="Google" id="ProtNLM"/>
    </source>
</evidence>
<dbReference type="Proteomes" id="UP000823674">
    <property type="component" value="Chromosome A07"/>
</dbReference>
<feature type="non-terminal residue" evidence="4">
    <location>
        <position position="1"/>
    </location>
</feature>
<dbReference type="SUPFAM" id="SSF51735">
    <property type="entry name" value="NAD(P)-binding Rossmann-fold domains"/>
    <property type="match status" value="1"/>
</dbReference>
<dbReference type="InterPro" id="IPR055170">
    <property type="entry name" value="GFO_IDH_MocA-like_dom"/>
</dbReference>
<dbReference type="SUPFAM" id="SSF55347">
    <property type="entry name" value="Glyceraldehyde-3-phosphate dehydrogenase-like, C-terminal domain"/>
    <property type="match status" value="1"/>
</dbReference>
<dbReference type="Gene3D" id="3.40.50.720">
    <property type="entry name" value="NAD(P)-binding Rossmann-like Domain"/>
    <property type="match status" value="1"/>
</dbReference>
<dbReference type="EMBL" id="JADBGQ010000009">
    <property type="protein sequence ID" value="KAG5380430.1"/>
    <property type="molecule type" value="Genomic_DNA"/>
</dbReference>
<dbReference type="Pfam" id="PF22725">
    <property type="entry name" value="GFO_IDH_MocA_C3"/>
    <property type="match status" value="1"/>
</dbReference>
<accession>A0ABQ7L1G6</accession>
<organism evidence="4 5">
    <name type="scientific">Brassica rapa subsp. trilocularis</name>
    <dbReference type="NCBI Taxonomy" id="1813537"/>
    <lineage>
        <taxon>Eukaryota</taxon>
        <taxon>Viridiplantae</taxon>
        <taxon>Streptophyta</taxon>
        <taxon>Embryophyta</taxon>
        <taxon>Tracheophyta</taxon>
        <taxon>Spermatophyta</taxon>
        <taxon>Magnoliopsida</taxon>
        <taxon>eudicotyledons</taxon>
        <taxon>Gunneridae</taxon>
        <taxon>Pentapetalae</taxon>
        <taxon>rosids</taxon>
        <taxon>malvids</taxon>
        <taxon>Brassicales</taxon>
        <taxon>Brassicaceae</taxon>
        <taxon>Brassiceae</taxon>
        <taxon>Brassica</taxon>
    </lineage>
</organism>
<feature type="domain" description="GFO/IDH/MocA-like oxidoreductase" evidence="3">
    <location>
        <begin position="179"/>
        <end position="295"/>
    </location>
</feature>
<proteinExistence type="inferred from homology"/>
<feature type="domain" description="Gfo/Idh/MocA-like oxidoreductase N-terminal" evidence="2">
    <location>
        <begin position="41"/>
        <end position="161"/>
    </location>
</feature>
<evidence type="ECO:0000259" key="2">
    <source>
        <dbReference type="Pfam" id="PF01408"/>
    </source>
</evidence>
<dbReference type="Pfam" id="PF01408">
    <property type="entry name" value="GFO_IDH_MocA"/>
    <property type="match status" value="1"/>
</dbReference>
<evidence type="ECO:0000256" key="1">
    <source>
        <dbReference type="ARBA" id="ARBA00010928"/>
    </source>
</evidence>
<name>A0ABQ7L1G6_BRACM</name>
<comment type="caution">
    <text evidence="4">The sequence shown here is derived from an EMBL/GenBank/DDBJ whole genome shotgun (WGS) entry which is preliminary data.</text>
</comment>
<dbReference type="InterPro" id="IPR036291">
    <property type="entry name" value="NAD(P)-bd_dom_sf"/>
</dbReference>
<evidence type="ECO:0000259" key="3">
    <source>
        <dbReference type="Pfam" id="PF22725"/>
    </source>
</evidence>
<reference evidence="4 5" key="1">
    <citation type="submission" date="2021-03" db="EMBL/GenBank/DDBJ databases">
        <authorList>
            <person name="King G.J."/>
            <person name="Bancroft I."/>
            <person name="Baten A."/>
            <person name="Bloomfield J."/>
            <person name="Borpatragohain P."/>
            <person name="He Z."/>
            <person name="Irish N."/>
            <person name="Irwin J."/>
            <person name="Liu K."/>
            <person name="Mauleon R.P."/>
            <person name="Moore J."/>
            <person name="Morris R."/>
            <person name="Ostergaard L."/>
            <person name="Wang B."/>
            <person name="Wells R."/>
        </authorList>
    </citation>
    <scope>NUCLEOTIDE SEQUENCE [LARGE SCALE GENOMIC DNA]</scope>
    <source>
        <strain evidence="4">R-o-18</strain>
        <tissue evidence="4">Leaf</tissue>
    </source>
</reference>
<evidence type="ECO:0000313" key="5">
    <source>
        <dbReference type="Proteomes" id="UP000823674"/>
    </source>
</evidence>
<dbReference type="Gene3D" id="3.30.360.10">
    <property type="entry name" value="Dihydrodipicolinate Reductase, domain 2"/>
    <property type="match status" value="1"/>
</dbReference>
<dbReference type="InterPro" id="IPR000683">
    <property type="entry name" value="Gfo/Idh/MocA-like_OxRdtase_N"/>
</dbReference>
<dbReference type="PANTHER" id="PTHR46368">
    <property type="match status" value="1"/>
</dbReference>
<dbReference type="PANTHER" id="PTHR46368:SF5">
    <property type="entry name" value="NAD(P)-BINDING ROSSMANN-FOLD SUPERFAMILY PROTEIN"/>
    <property type="match status" value="1"/>
</dbReference>
<evidence type="ECO:0000313" key="4">
    <source>
        <dbReference type="EMBL" id="KAG5380430.1"/>
    </source>
</evidence>
<keyword evidence="5" id="KW-1185">Reference proteome</keyword>
<protein>
    <recommendedName>
        <fullName evidence="6">Gfo/Idh/MocA-like oxidoreductase N-terminal domain-containing protein</fullName>
    </recommendedName>
</protein>
<comment type="similarity">
    <text evidence="1">Belongs to the Gfo/Idh/MocA family.</text>
</comment>
<gene>
    <name evidence="4" type="primary">A07p040360.1_BraROA</name>
    <name evidence="4" type="ORF">IGI04_028272</name>
</gene>
<sequence length="398" mass="43854">AHNLPRRNAFKSHHFSLEHQFSSETLHFCNIKRKTMGDNTVRIGLLGCIRFASKFVRTVTQSSNAVIIAISDPSIETANTFAAANNLSPETVAVYGSYEELLDDPRVDAVYLTMPVTQRAKWAVTAAEKKKHLLVEKPPAQNAAEIDKIVEACASNGVQFMDGTIWLHHKRTVMIRETMFDSGLLGDVRHMYSTMTTLVPEQVLERLTKEAMGLAGAIGELGWYPIGAALWAMSYQMPVSVKALPSSVATNSVGTILSCSASLQFGSTETATAIVHCSFLSQLSTDLAISGSKGSTQMNDYVIPYKEDTAWFEYTSGAKFADLHIGWNMMPERVTVDCSGNEESQEATMLREFVRLVQGIKRGDSEADPRWPEISRKTQLVVDAVKKSVDIGCEVVYL</sequence>